<evidence type="ECO:0000256" key="3">
    <source>
        <dbReference type="ARBA" id="ARBA00022771"/>
    </source>
</evidence>
<dbReference type="FunFam" id="3.30.160.60:FF:000100">
    <property type="entry name" value="Zinc finger 45-like"/>
    <property type="match status" value="2"/>
</dbReference>
<evidence type="ECO:0000256" key="5">
    <source>
        <dbReference type="PROSITE-ProRule" id="PRU00042"/>
    </source>
</evidence>
<dbReference type="GO" id="GO:0008270">
    <property type="term" value="F:zinc ion binding"/>
    <property type="evidence" value="ECO:0007669"/>
    <property type="project" value="UniProtKB-KW"/>
</dbReference>
<feature type="compositionally biased region" description="Basic and acidic residues" evidence="6">
    <location>
        <begin position="170"/>
        <end position="183"/>
    </location>
</feature>
<dbReference type="GO" id="GO:0043565">
    <property type="term" value="F:sequence-specific DNA binding"/>
    <property type="evidence" value="ECO:0007669"/>
    <property type="project" value="TreeGrafter"/>
</dbReference>
<dbReference type="GO" id="GO:0005634">
    <property type="term" value="C:nucleus"/>
    <property type="evidence" value="ECO:0007669"/>
    <property type="project" value="TreeGrafter"/>
</dbReference>
<proteinExistence type="predicted"/>
<evidence type="ECO:0000313" key="9">
    <source>
        <dbReference type="Proteomes" id="UP000198287"/>
    </source>
</evidence>
<dbReference type="OMA" id="ESAFCIQ"/>
<feature type="domain" description="C2H2-type" evidence="7">
    <location>
        <begin position="518"/>
        <end position="545"/>
    </location>
</feature>
<organism evidence="8 9">
    <name type="scientific">Folsomia candida</name>
    <name type="common">Springtail</name>
    <dbReference type="NCBI Taxonomy" id="158441"/>
    <lineage>
        <taxon>Eukaryota</taxon>
        <taxon>Metazoa</taxon>
        <taxon>Ecdysozoa</taxon>
        <taxon>Arthropoda</taxon>
        <taxon>Hexapoda</taxon>
        <taxon>Collembola</taxon>
        <taxon>Entomobryomorpha</taxon>
        <taxon>Isotomoidea</taxon>
        <taxon>Isotomidae</taxon>
        <taxon>Proisotominae</taxon>
        <taxon>Folsomia</taxon>
    </lineage>
</organism>
<reference evidence="8 9" key="1">
    <citation type="submission" date="2015-12" db="EMBL/GenBank/DDBJ databases">
        <title>The genome of Folsomia candida.</title>
        <authorList>
            <person name="Faddeeva A."/>
            <person name="Derks M.F."/>
            <person name="Anvar Y."/>
            <person name="Smit S."/>
            <person name="Van Straalen N."/>
            <person name="Roelofs D."/>
        </authorList>
    </citation>
    <scope>NUCLEOTIDE SEQUENCE [LARGE SCALE GENOMIC DNA]</scope>
    <source>
        <strain evidence="8 9">VU population</strain>
        <tissue evidence="8">Whole body</tissue>
    </source>
</reference>
<feature type="domain" description="C2H2-type" evidence="7">
    <location>
        <begin position="428"/>
        <end position="455"/>
    </location>
</feature>
<dbReference type="PANTHER" id="PTHR24408">
    <property type="entry name" value="ZINC FINGER PROTEIN"/>
    <property type="match status" value="1"/>
</dbReference>
<feature type="region of interest" description="Disordered" evidence="6">
    <location>
        <begin position="168"/>
        <end position="244"/>
    </location>
</feature>
<dbReference type="STRING" id="158441.A0A226D3H2"/>
<evidence type="ECO:0000256" key="2">
    <source>
        <dbReference type="ARBA" id="ARBA00022737"/>
    </source>
</evidence>
<dbReference type="Pfam" id="PF13912">
    <property type="entry name" value="zf-C2H2_6"/>
    <property type="match status" value="1"/>
</dbReference>
<feature type="domain" description="C2H2-type" evidence="7">
    <location>
        <begin position="400"/>
        <end position="427"/>
    </location>
</feature>
<dbReference type="Proteomes" id="UP000198287">
    <property type="component" value="Unassembled WGS sequence"/>
</dbReference>
<dbReference type="OrthoDB" id="8922241at2759"/>
<keyword evidence="2" id="KW-0677">Repeat</keyword>
<dbReference type="FunFam" id="3.30.160.60:FF:001049">
    <property type="entry name" value="zinc finger protein 319"/>
    <property type="match status" value="1"/>
</dbReference>
<feature type="domain" description="C2H2-type" evidence="7">
    <location>
        <begin position="343"/>
        <end position="371"/>
    </location>
</feature>
<dbReference type="PANTHER" id="PTHR24408:SF58">
    <property type="entry name" value="TRANSCRIPTION FACTOR (TFIIIA), PUTATIVE (AFU_ORTHOLOGUE AFUA_1G05150)-RELATED"/>
    <property type="match status" value="1"/>
</dbReference>
<keyword evidence="4" id="KW-0862">Zinc</keyword>
<evidence type="ECO:0000256" key="4">
    <source>
        <dbReference type="ARBA" id="ARBA00022833"/>
    </source>
</evidence>
<dbReference type="GO" id="GO:0000981">
    <property type="term" value="F:DNA-binding transcription factor activity, RNA polymerase II-specific"/>
    <property type="evidence" value="ECO:0007669"/>
    <property type="project" value="TreeGrafter"/>
</dbReference>
<dbReference type="PROSITE" id="PS50157">
    <property type="entry name" value="ZINC_FINGER_C2H2_2"/>
    <property type="match status" value="6"/>
</dbReference>
<comment type="caution">
    <text evidence="8">The sequence shown here is derived from an EMBL/GenBank/DDBJ whole genome shotgun (WGS) entry which is preliminary data.</text>
</comment>
<dbReference type="InterPro" id="IPR013087">
    <property type="entry name" value="Znf_C2H2_type"/>
</dbReference>
<dbReference type="AlphaFoldDB" id="A0A226D3H2"/>
<evidence type="ECO:0000313" key="8">
    <source>
        <dbReference type="EMBL" id="OXA39297.1"/>
    </source>
</evidence>
<keyword evidence="3 5" id="KW-0863">Zinc-finger</keyword>
<dbReference type="Gene3D" id="3.30.160.60">
    <property type="entry name" value="Classic Zinc Finger"/>
    <property type="match status" value="6"/>
</dbReference>
<gene>
    <name evidence="8" type="ORF">Fcan01_25832</name>
</gene>
<accession>A0A226D3H2</accession>
<sequence length="568" mass="64339">MSCFLCSQVLPTPIPSTASLDNNETRKIVPISLLLELLSSSSSPCSPTMCRRRRKITPPFGKNLDSCEFCLDCAPMISEMEEIRHKMSILEGQMGQKISKIQDTLANSISVGGQSGDQIMQLRTRENNEQRGDGHIVLEDVPPIKVEADEGNLFLDENYETFEYPVSSMDHTHGETDPLKCEGSDDDDESAFCIQPEPRRRPVKPKTRRGRPPVKVKVNKERKKVSLGVKSKENNNSPLDRKRCSNRPKKKVVLQKVAVKTTSKNVKKIKNRKILICPSPYCEKSFVAEYTLNYHIARHHHIPCPESGCSAKFGSEKEKRAHIKDAHGTKVAPKTSSHPDHDHVCHICRKKFISNDSLRSHVRRRHDESKRPQCETCGEKFLHESTLQSHRVREHGADHLVCEECGAIFSSQLGLRQHKWRHSGIKPHKCEQCGASFSIKRDLDLHLSSHSSQRQDPCLHCDLVFKNKEQVRAHVKRIHTVGYVTPTPHKCAQCGKSFQYPVHLRAHVLQVHTGERPFICAQCGKGFASKSLLSVHLKRKCGGDVVPVKKDRLPRSKRDSFQEEEVDC</sequence>
<protein>
    <submittedName>
        <fullName evidence="8">Zinc finger protein 77</fullName>
    </submittedName>
</protein>
<dbReference type="EMBL" id="LNIX01000039">
    <property type="protein sequence ID" value="OXA39297.1"/>
    <property type="molecule type" value="Genomic_DNA"/>
</dbReference>
<evidence type="ECO:0000256" key="1">
    <source>
        <dbReference type="ARBA" id="ARBA00022723"/>
    </source>
</evidence>
<dbReference type="SMART" id="SM00355">
    <property type="entry name" value="ZnF_C2H2"/>
    <property type="match status" value="9"/>
</dbReference>
<dbReference type="Pfam" id="PF00096">
    <property type="entry name" value="zf-C2H2"/>
    <property type="match status" value="4"/>
</dbReference>
<evidence type="ECO:0000259" key="7">
    <source>
        <dbReference type="PROSITE" id="PS50157"/>
    </source>
</evidence>
<feature type="compositionally biased region" description="Basic residues" evidence="6">
    <location>
        <begin position="201"/>
        <end position="214"/>
    </location>
</feature>
<evidence type="ECO:0000256" key="6">
    <source>
        <dbReference type="SAM" id="MobiDB-lite"/>
    </source>
</evidence>
<keyword evidence="1" id="KW-0479">Metal-binding</keyword>
<dbReference type="InterPro" id="IPR036236">
    <property type="entry name" value="Znf_C2H2_sf"/>
</dbReference>
<dbReference type="SUPFAM" id="SSF57667">
    <property type="entry name" value="beta-beta-alpha zinc fingers"/>
    <property type="match status" value="3"/>
</dbReference>
<feature type="domain" description="C2H2-type" evidence="7">
    <location>
        <begin position="489"/>
        <end position="517"/>
    </location>
</feature>
<dbReference type="PROSITE" id="PS00028">
    <property type="entry name" value="ZINC_FINGER_C2H2_1"/>
    <property type="match status" value="7"/>
</dbReference>
<keyword evidence="9" id="KW-1185">Reference proteome</keyword>
<feature type="domain" description="C2H2-type" evidence="7">
    <location>
        <begin position="372"/>
        <end position="400"/>
    </location>
</feature>
<name>A0A226D3H2_FOLCA</name>